<proteinExistence type="predicted"/>
<accession>A0A5B0X6P4</accession>
<dbReference type="Proteomes" id="UP000323708">
    <property type="component" value="Unassembled WGS sequence"/>
</dbReference>
<sequence>MGETNRQWLLQQRPVGMIGPEHFELRAGPLPEPDLDAGQVLVKTLMLGFDPAMRGWVEDVRSYLPPVELGAPMRASGIGQIVASRNPELPEGALVQGLLNWQEYSIGDPKSEIPPRVLPEGVTPSMALSVFGTTSLTAYFGLLDVGQPQQGETVLVSGAAGATGSVVAQIARLKGCRVIGIAGGSEKCQWLQEKCGLDGVIDYKSENIDARLAELCPQGINVFFDNVGGETLETAINHMADFGRIVLCGAISQYNEATPQPGPSNLMLLVARRIRMQGFIVLDYLDRADEAFADLATWVMAGDIAWREDIQSGFENIPATLQRLFDGRNQGKQLLQLADPE</sequence>
<dbReference type="Pfam" id="PF16884">
    <property type="entry name" value="ADH_N_2"/>
    <property type="match status" value="1"/>
</dbReference>
<dbReference type="Gene3D" id="3.90.180.10">
    <property type="entry name" value="Medium-chain alcohol dehydrogenases, catalytic domain"/>
    <property type="match status" value="1"/>
</dbReference>
<dbReference type="InterPro" id="IPR020843">
    <property type="entry name" value="ER"/>
</dbReference>
<dbReference type="SUPFAM" id="SSF50129">
    <property type="entry name" value="GroES-like"/>
    <property type="match status" value="1"/>
</dbReference>
<dbReference type="PANTHER" id="PTHR43205:SF42">
    <property type="entry name" value="ALCOHOL DEHYDROGENASE, ZINC-CONTAINING (AFU_ORTHOLOGUE AFUA_7G04530)"/>
    <property type="match status" value="1"/>
</dbReference>
<dbReference type="GO" id="GO:0016628">
    <property type="term" value="F:oxidoreductase activity, acting on the CH-CH group of donors, NAD or NADP as acceptor"/>
    <property type="evidence" value="ECO:0007669"/>
    <property type="project" value="InterPro"/>
</dbReference>
<evidence type="ECO:0000313" key="3">
    <source>
        <dbReference type="EMBL" id="KAA1193899.1"/>
    </source>
</evidence>
<dbReference type="AlphaFoldDB" id="A0A5B0X6P4"/>
<name>A0A5B0X6P4_9GAMM</name>
<reference evidence="3 4" key="1">
    <citation type="submission" date="2019-09" db="EMBL/GenBank/DDBJ databases">
        <authorList>
            <person name="Chen X.-Y."/>
        </authorList>
    </citation>
    <scope>NUCLEOTIDE SEQUENCE [LARGE SCALE GENOMIC DNA]</scope>
    <source>
        <strain evidence="3 4">NY5</strain>
    </source>
</reference>
<dbReference type="InterPro" id="IPR045010">
    <property type="entry name" value="MDR_fam"/>
</dbReference>
<dbReference type="InterPro" id="IPR036291">
    <property type="entry name" value="NAD(P)-bd_dom_sf"/>
</dbReference>
<protein>
    <submittedName>
        <fullName evidence="3">NADP-dependent oxidoreductase</fullName>
    </submittedName>
</protein>
<dbReference type="InterPro" id="IPR013149">
    <property type="entry name" value="ADH-like_C"/>
</dbReference>
<gene>
    <name evidence="3" type="ORF">F0M18_00170</name>
</gene>
<dbReference type="Pfam" id="PF00107">
    <property type="entry name" value="ADH_zinc_N"/>
    <property type="match status" value="1"/>
</dbReference>
<dbReference type="Gene3D" id="3.40.50.720">
    <property type="entry name" value="NAD(P)-binding Rossmann-like Domain"/>
    <property type="match status" value="1"/>
</dbReference>
<keyword evidence="4" id="KW-1185">Reference proteome</keyword>
<evidence type="ECO:0000256" key="1">
    <source>
        <dbReference type="ARBA" id="ARBA00023002"/>
    </source>
</evidence>
<dbReference type="EMBL" id="VTUX01000001">
    <property type="protein sequence ID" value="KAA1193899.1"/>
    <property type="molecule type" value="Genomic_DNA"/>
</dbReference>
<dbReference type="RefSeq" id="WP_149609368.1">
    <property type="nucleotide sequence ID" value="NZ_VTUX01000001.1"/>
</dbReference>
<dbReference type="InterPro" id="IPR041694">
    <property type="entry name" value="ADH_N_2"/>
</dbReference>
<dbReference type="CDD" id="cd05288">
    <property type="entry name" value="PGDH"/>
    <property type="match status" value="1"/>
</dbReference>
<dbReference type="InterPro" id="IPR011032">
    <property type="entry name" value="GroES-like_sf"/>
</dbReference>
<organism evidence="3 4">
    <name type="scientific">Pseudohalioglobus sediminis</name>
    <dbReference type="NCBI Taxonomy" id="2606449"/>
    <lineage>
        <taxon>Bacteria</taxon>
        <taxon>Pseudomonadati</taxon>
        <taxon>Pseudomonadota</taxon>
        <taxon>Gammaproteobacteria</taxon>
        <taxon>Cellvibrionales</taxon>
        <taxon>Halieaceae</taxon>
        <taxon>Pseudohalioglobus</taxon>
    </lineage>
</organism>
<comment type="caution">
    <text evidence="3">The sequence shown here is derived from an EMBL/GenBank/DDBJ whole genome shotgun (WGS) entry which is preliminary data.</text>
</comment>
<dbReference type="SMART" id="SM00829">
    <property type="entry name" value="PKS_ER"/>
    <property type="match status" value="1"/>
</dbReference>
<evidence type="ECO:0000313" key="4">
    <source>
        <dbReference type="Proteomes" id="UP000323708"/>
    </source>
</evidence>
<evidence type="ECO:0000259" key="2">
    <source>
        <dbReference type="SMART" id="SM00829"/>
    </source>
</evidence>
<dbReference type="PANTHER" id="PTHR43205">
    <property type="entry name" value="PROSTAGLANDIN REDUCTASE"/>
    <property type="match status" value="1"/>
</dbReference>
<dbReference type="SUPFAM" id="SSF51735">
    <property type="entry name" value="NAD(P)-binding Rossmann-fold domains"/>
    <property type="match status" value="1"/>
</dbReference>
<keyword evidence="1" id="KW-0560">Oxidoreductase</keyword>
<feature type="domain" description="Enoyl reductase (ER)" evidence="2">
    <location>
        <begin position="19"/>
        <end position="335"/>
    </location>
</feature>
<dbReference type="FunFam" id="3.40.50.720:FF:000121">
    <property type="entry name" value="Prostaglandin reductase 2"/>
    <property type="match status" value="1"/>
</dbReference>